<name>A0A5C3PGR8_9APHY</name>
<evidence type="ECO:0000313" key="1">
    <source>
        <dbReference type="EMBL" id="TFK87788.1"/>
    </source>
</evidence>
<evidence type="ECO:0008006" key="3">
    <source>
        <dbReference type="Google" id="ProtNLM"/>
    </source>
</evidence>
<dbReference type="Proteomes" id="UP000308197">
    <property type="component" value="Unassembled WGS sequence"/>
</dbReference>
<evidence type="ECO:0000313" key="2">
    <source>
        <dbReference type="Proteomes" id="UP000308197"/>
    </source>
</evidence>
<proteinExistence type="predicted"/>
<accession>A0A5C3PGR8</accession>
<organism evidence="1 2">
    <name type="scientific">Polyporus arcularius HHB13444</name>
    <dbReference type="NCBI Taxonomy" id="1314778"/>
    <lineage>
        <taxon>Eukaryota</taxon>
        <taxon>Fungi</taxon>
        <taxon>Dikarya</taxon>
        <taxon>Basidiomycota</taxon>
        <taxon>Agaricomycotina</taxon>
        <taxon>Agaricomycetes</taxon>
        <taxon>Polyporales</taxon>
        <taxon>Polyporaceae</taxon>
        <taxon>Polyporus</taxon>
    </lineage>
</organism>
<dbReference type="AlphaFoldDB" id="A0A5C3PGR8"/>
<gene>
    <name evidence="1" type="ORF">K466DRAFT_662782</name>
</gene>
<keyword evidence="2" id="KW-1185">Reference proteome</keyword>
<reference evidence="1 2" key="1">
    <citation type="journal article" date="2019" name="Nat. Ecol. Evol.">
        <title>Megaphylogeny resolves global patterns of mushroom evolution.</title>
        <authorList>
            <person name="Varga T."/>
            <person name="Krizsan K."/>
            <person name="Foldi C."/>
            <person name="Dima B."/>
            <person name="Sanchez-Garcia M."/>
            <person name="Sanchez-Ramirez S."/>
            <person name="Szollosi G.J."/>
            <person name="Szarkandi J.G."/>
            <person name="Papp V."/>
            <person name="Albert L."/>
            <person name="Andreopoulos W."/>
            <person name="Angelini C."/>
            <person name="Antonin V."/>
            <person name="Barry K.W."/>
            <person name="Bougher N.L."/>
            <person name="Buchanan P."/>
            <person name="Buyck B."/>
            <person name="Bense V."/>
            <person name="Catcheside P."/>
            <person name="Chovatia M."/>
            <person name="Cooper J."/>
            <person name="Damon W."/>
            <person name="Desjardin D."/>
            <person name="Finy P."/>
            <person name="Geml J."/>
            <person name="Haridas S."/>
            <person name="Hughes K."/>
            <person name="Justo A."/>
            <person name="Karasinski D."/>
            <person name="Kautmanova I."/>
            <person name="Kiss B."/>
            <person name="Kocsube S."/>
            <person name="Kotiranta H."/>
            <person name="LaButti K.M."/>
            <person name="Lechner B.E."/>
            <person name="Liimatainen K."/>
            <person name="Lipzen A."/>
            <person name="Lukacs Z."/>
            <person name="Mihaltcheva S."/>
            <person name="Morgado L.N."/>
            <person name="Niskanen T."/>
            <person name="Noordeloos M.E."/>
            <person name="Ohm R.A."/>
            <person name="Ortiz-Santana B."/>
            <person name="Ovrebo C."/>
            <person name="Racz N."/>
            <person name="Riley R."/>
            <person name="Savchenko A."/>
            <person name="Shiryaev A."/>
            <person name="Soop K."/>
            <person name="Spirin V."/>
            <person name="Szebenyi C."/>
            <person name="Tomsovsky M."/>
            <person name="Tulloss R.E."/>
            <person name="Uehling J."/>
            <person name="Grigoriev I.V."/>
            <person name="Vagvolgyi C."/>
            <person name="Papp T."/>
            <person name="Martin F.M."/>
            <person name="Miettinen O."/>
            <person name="Hibbett D.S."/>
            <person name="Nagy L.G."/>
        </authorList>
    </citation>
    <scope>NUCLEOTIDE SEQUENCE [LARGE SCALE GENOMIC DNA]</scope>
    <source>
        <strain evidence="1 2">HHB13444</strain>
    </source>
</reference>
<dbReference type="STRING" id="1314778.A0A5C3PGR8"/>
<dbReference type="SUPFAM" id="SSF54695">
    <property type="entry name" value="POZ domain"/>
    <property type="match status" value="1"/>
</dbReference>
<dbReference type="EMBL" id="ML211139">
    <property type="protein sequence ID" value="TFK87788.1"/>
    <property type="molecule type" value="Genomic_DNA"/>
</dbReference>
<sequence>MEPAASTDAIASVVSPTVHPLFQDLFPNADVTLLSNDGFLFPIASETLARVSGWFRTMFTIPQNPAGSPNTLNEPIAMSESADILADLLSIVSGTSLPQFHDVDLVETLLFTAEKYDMPLPIAILRLVLPSLMKTHPIRVYGIACRMSWEAEAQEAAARTLAVNLLCPQNLLELRHVETSYVVKLLSLHERRRIQVNEELDSAGTFSANTDGFCRGLCREPCNRTSWAVFKLAWNREPWRFLGFEDSGERLEDTPELKAVLETKCKCGTKYYDASYTTQKLQALARSLPKTIQWE</sequence>
<protein>
    <recommendedName>
        <fullName evidence="3">BTB domain-containing protein</fullName>
    </recommendedName>
</protein>
<dbReference type="InterPro" id="IPR011333">
    <property type="entry name" value="SKP1/BTB/POZ_sf"/>
</dbReference>
<dbReference type="InParanoid" id="A0A5C3PGR8"/>